<evidence type="ECO:0000256" key="1">
    <source>
        <dbReference type="ARBA" id="ARBA00022729"/>
    </source>
</evidence>
<evidence type="ECO:0000256" key="2">
    <source>
        <dbReference type="SAM" id="MobiDB-lite"/>
    </source>
</evidence>
<evidence type="ECO:0000256" key="3">
    <source>
        <dbReference type="SAM" id="SignalP"/>
    </source>
</evidence>
<keyword evidence="1 3" id="KW-0732">Signal</keyword>
<name>A0A4R6U797_9BACI</name>
<feature type="compositionally biased region" description="Low complexity" evidence="2">
    <location>
        <begin position="40"/>
        <end position="52"/>
    </location>
</feature>
<dbReference type="AlphaFoldDB" id="A0A4R6U797"/>
<feature type="signal peptide" evidence="3">
    <location>
        <begin position="1"/>
        <end position="26"/>
    </location>
</feature>
<accession>A0A4R6U797</accession>
<dbReference type="InterPro" id="IPR029051">
    <property type="entry name" value="DUF4352"/>
</dbReference>
<evidence type="ECO:0000259" key="4">
    <source>
        <dbReference type="Pfam" id="PF11611"/>
    </source>
</evidence>
<evidence type="ECO:0000313" key="5">
    <source>
        <dbReference type="EMBL" id="TDQ42211.1"/>
    </source>
</evidence>
<sequence length="222" mass="23569">MTITKQINWKTIMAGSALSAMLVLLACSGGEEVPEEESTTEAGTTEDASTEVNETDEEDTNDNEAPDSDSAESDENSDELSWGKGETELELGEIGEIQSTLGTFEATISDVSYLDVLDGENVGEGGVYVLAKVSITNTSDDALDAGEVSRAEIKNVDSDVSLQNVTYFEEVNNFEGDIAPGETVEGEVFSIQGISSEFKIILGNRATSNLLVWTVDGPESSS</sequence>
<dbReference type="Gene3D" id="2.60.40.1240">
    <property type="match status" value="1"/>
</dbReference>
<dbReference type="EMBL" id="SNYJ01000002">
    <property type="protein sequence ID" value="TDQ42211.1"/>
    <property type="molecule type" value="Genomic_DNA"/>
</dbReference>
<protein>
    <submittedName>
        <fullName evidence="5">Uncharacterized protein DUF4352</fullName>
    </submittedName>
</protein>
<comment type="caution">
    <text evidence="5">The sequence shown here is derived from an EMBL/GenBank/DDBJ whole genome shotgun (WGS) entry which is preliminary data.</text>
</comment>
<feature type="domain" description="DUF4352" evidence="4">
    <location>
        <begin position="100"/>
        <end position="189"/>
    </location>
</feature>
<dbReference type="InterPro" id="IPR029050">
    <property type="entry name" value="Immunoprotect_excell_Ig-like"/>
</dbReference>
<reference evidence="5 6" key="1">
    <citation type="submission" date="2019-03" db="EMBL/GenBank/DDBJ databases">
        <title>Genomic Encyclopedia of Type Strains, Phase IV (KMG-IV): sequencing the most valuable type-strain genomes for metagenomic binning, comparative biology and taxonomic classification.</title>
        <authorList>
            <person name="Goeker M."/>
        </authorList>
    </citation>
    <scope>NUCLEOTIDE SEQUENCE [LARGE SCALE GENOMIC DNA]</scope>
    <source>
        <strain evidence="5 6">DSM 28697</strain>
    </source>
</reference>
<dbReference type="Pfam" id="PF11611">
    <property type="entry name" value="DUF4352"/>
    <property type="match status" value="1"/>
</dbReference>
<gene>
    <name evidence="5" type="ORF">EV213_102242</name>
</gene>
<proteinExistence type="predicted"/>
<keyword evidence="6" id="KW-1185">Reference proteome</keyword>
<dbReference type="OrthoDB" id="2937049at2"/>
<feature type="compositionally biased region" description="Acidic residues" evidence="2">
    <location>
        <begin position="53"/>
        <end position="78"/>
    </location>
</feature>
<organism evidence="5 6">
    <name type="scientific">Aureibacillus halotolerans</name>
    <dbReference type="NCBI Taxonomy" id="1508390"/>
    <lineage>
        <taxon>Bacteria</taxon>
        <taxon>Bacillati</taxon>
        <taxon>Bacillota</taxon>
        <taxon>Bacilli</taxon>
        <taxon>Bacillales</taxon>
        <taxon>Bacillaceae</taxon>
        <taxon>Aureibacillus</taxon>
    </lineage>
</organism>
<dbReference type="Proteomes" id="UP000295632">
    <property type="component" value="Unassembled WGS sequence"/>
</dbReference>
<evidence type="ECO:0000313" key="6">
    <source>
        <dbReference type="Proteomes" id="UP000295632"/>
    </source>
</evidence>
<feature type="region of interest" description="Disordered" evidence="2">
    <location>
        <begin position="30"/>
        <end position="83"/>
    </location>
</feature>
<feature type="chain" id="PRO_5039049446" evidence="3">
    <location>
        <begin position="27"/>
        <end position="222"/>
    </location>
</feature>
<dbReference type="RefSeq" id="WP_133579099.1">
    <property type="nucleotide sequence ID" value="NZ_SNYJ01000002.1"/>
</dbReference>
<dbReference type="PROSITE" id="PS51257">
    <property type="entry name" value="PROKAR_LIPOPROTEIN"/>
    <property type="match status" value="1"/>
</dbReference>